<evidence type="ECO:0000256" key="7">
    <source>
        <dbReference type="ARBA" id="ARBA00048924"/>
    </source>
</evidence>
<dbReference type="InterPro" id="IPR017255">
    <property type="entry name" value="AcTrfase_GNAT_prd"/>
</dbReference>
<dbReference type="PROSITE" id="PS51186">
    <property type="entry name" value="GNAT"/>
    <property type="match status" value="1"/>
</dbReference>
<dbReference type="NCBIfam" id="TIGR02406">
    <property type="entry name" value="ectoine_EctA"/>
    <property type="match status" value="1"/>
</dbReference>
<protein>
    <recommendedName>
        <fullName evidence="4 8">L-2,4-diaminobutyric acid acetyltransferase</fullName>
        <shortName evidence="8">DABA acetyltransferase</shortName>
        <ecNumber evidence="3 8">2.3.1.178</ecNumber>
    </recommendedName>
</protein>
<dbReference type="InterPro" id="IPR000182">
    <property type="entry name" value="GNAT_dom"/>
</dbReference>
<keyword evidence="11" id="KW-1185">Reference proteome</keyword>
<evidence type="ECO:0000313" key="10">
    <source>
        <dbReference type="EMBL" id="RIH66244.1"/>
    </source>
</evidence>
<evidence type="ECO:0000256" key="1">
    <source>
        <dbReference type="ARBA" id="ARBA00004978"/>
    </source>
</evidence>
<comment type="catalytic activity">
    <reaction evidence="7 8">
        <text>L-2,4-diaminobutanoate + acetyl-CoA = (2S)-4-acetamido-2-aminobutanoate + CoA + H(+)</text>
        <dbReference type="Rhea" id="RHEA:16901"/>
        <dbReference type="ChEBI" id="CHEBI:15378"/>
        <dbReference type="ChEBI" id="CHEBI:57287"/>
        <dbReference type="ChEBI" id="CHEBI:57288"/>
        <dbReference type="ChEBI" id="CHEBI:58761"/>
        <dbReference type="ChEBI" id="CHEBI:58929"/>
        <dbReference type="EC" id="2.3.1.178"/>
    </reaction>
</comment>
<comment type="function">
    <text evidence="8">Catalyzes the acetylation of L-2,4-diaminobutyrate (DABA) to gamma-N-acetyl-alpha,gamma-diaminobutyric acid (ADABA) with acetyl coenzyme A.</text>
</comment>
<evidence type="ECO:0000256" key="2">
    <source>
        <dbReference type="ARBA" id="ARBA00010712"/>
    </source>
</evidence>
<dbReference type="InterPro" id="IPR012772">
    <property type="entry name" value="Ectoine_EctA"/>
</dbReference>
<keyword evidence="5 8" id="KW-0808">Transferase</keyword>
<dbReference type="PIRSF" id="PIRSF037663">
    <property type="entry name" value="Acetyltransf_GNAT_prd"/>
    <property type="match status" value="1"/>
</dbReference>
<evidence type="ECO:0000256" key="8">
    <source>
        <dbReference type="RuleBase" id="RU365045"/>
    </source>
</evidence>
<evidence type="ECO:0000313" key="11">
    <source>
        <dbReference type="Proteomes" id="UP000266441"/>
    </source>
</evidence>
<evidence type="ECO:0000256" key="3">
    <source>
        <dbReference type="ARBA" id="ARBA00012355"/>
    </source>
</evidence>
<feature type="domain" description="N-acetyltransferase" evidence="9">
    <location>
        <begin position="13"/>
        <end position="170"/>
    </location>
</feature>
<dbReference type="GO" id="GO:0019491">
    <property type="term" value="P:ectoine biosynthetic process"/>
    <property type="evidence" value="ECO:0007669"/>
    <property type="project" value="UniProtKB-UniPathway"/>
</dbReference>
<dbReference type="Gene3D" id="3.40.630.30">
    <property type="match status" value="1"/>
</dbReference>
<dbReference type="OrthoDB" id="2436196at2"/>
<evidence type="ECO:0000259" key="9">
    <source>
        <dbReference type="PROSITE" id="PS51186"/>
    </source>
</evidence>
<evidence type="ECO:0000256" key="4">
    <source>
        <dbReference type="ARBA" id="ARBA00017935"/>
    </source>
</evidence>
<gene>
    <name evidence="8 10" type="primary">ectA</name>
    <name evidence="10" type="ORF">D1164_04860</name>
</gene>
<sequence>MLQDESSYEKTSFQFKRPTAEDGYAVNQLIEASPPLDPNSVYCNILQSSHFAETSVCAKTGENLSGFISGYLIPTRPDTLFIWQVAVAEPARGNGLAIRMLHELLDRPACKDVRFVETTITPSNTASKKLFQKLANNLKTKIEVSDAFTKEKHFNGLHDTEQLYRIGPII</sequence>
<dbReference type="EC" id="2.3.1.178" evidence="3 8"/>
<dbReference type="InterPro" id="IPR016181">
    <property type="entry name" value="Acyl_CoA_acyltransferase"/>
</dbReference>
<evidence type="ECO:0000256" key="6">
    <source>
        <dbReference type="ARBA" id="ARBA00023315"/>
    </source>
</evidence>
<dbReference type="RefSeq" id="WP_119348831.1">
    <property type="nucleotide sequence ID" value="NZ_JBFHKJ010000164.1"/>
</dbReference>
<reference evidence="10 11" key="1">
    <citation type="journal article" date="2015" name="Int. J. Syst. Evol. Microbiol.">
        <title>Mariniphaga sediminis sp. nov., isolated from coastal sediment.</title>
        <authorList>
            <person name="Wang F.Q."/>
            <person name="Shen Q.Y."/>
            <person name="Chen G.J."/>
            <person name="Du Z.J."/>
        </authorList>
    </citation>
    <scope>NUCLEOTIDE SEQUENCE [LARGE SCALE GENOMIC DNA]</scope>
    <source>
        <strain evidence="10 11">SY21</strain>
    </source>
</reference>
<comment type="pathway">
    <text evidence="1 8">Amine and polyamine biosynthesis; ectoine biosynthesis; L-ectoine from L-aspartate 4-semialdehyde: step 2/3.</text>
</comment>
<dbReference type="Proteomes" id="UP000266441">
    <property type="component" value="Unassembled WGS sequence"/>
</dbReference>
<dbReference type="GO" id="GO:0033816">
    <property type="term" value="F:diaminobutyrate acetyltransferase activity"/>
    <property type="evidence" value="ECO:0007669"/>
    <property type="project" value="UniProtKB-EC"/>
</dbReference>
<dbReference type="EMBL" id="QWET01000003">
    <property type="protein sequence ID" value="RIH66244.1"/>
    <property type="molecule type" value="Genomic_DNA"/>
</dbReference>
<dbReference type="UniPathway" id="UPA00067">
    <property type="reaction ID" value="UER00122"/>
</dbReference>
<dbReference type="AlphaFoldDB" id="A0A399D2Y4"/>
<dbReference type="CDD" id="cd04301">
    <property type="entry name" value="NAT_SF"/>
    <property type="match status" value="1"/>
</dbReference>
<dbReference type="SUPFAM" id="SSF55729">
    <property type="entry name" value="Acyl-CoA N-acyltransferases (Nat)"/>
    <property type="match status" value="1"/>
</dbReference>
<keyword evidence="6 8" id="KW-0012">Acyltransferase</keyword>
<evidence type="ECO:0000256" key="5">
    <source>
        <dbReference type="ARBA" id="ARBA00022679"/>
    </source>
</evidence>
<proteinExistence type="inferred from homology"/>
<organism evidence="10 11">
    <name type="scientific">Mariniphaga sediminis</name>
    <dbReference type="NCBI Taxonomy" id="1628158"/>
    <lineage>
        <taxon>Bacteria</taxon>
        <taxon>Pseudomonadati</taxon>
        <taxon>Bacteroidota</taxon>
        <taxon>Bacteroidia</taxon>
        <taxon>Marinilabiliales</taxon>
        <taxon>Prolixibacteraceae</taxon>
        <taxon>Mariniphaga</taxon>
    </lineage>
</organism>
<comment type="caution">
    <text evidence="10">The sequence shown here is derived from an EMBL/GenBank/DDBJ whole genome shotgun (WGS) entry which is preliminary data.</text>
</comment>
<name>A0A399D2Y4_9BACT</name>
<comment type="similarity">
    <text evidence="2 8">Belongs to the acetyltransferase family. EctA subfamily.</text>
</comment>
<accession>A0A399D2Y4</accession>
<dbReference type="Pfam" id="PF00583">
    <property type="entry name" value="Acetyltransf_1"/>
    <property type="match status" value="1"/>
</dbReference>